<dbReference type="InterPro" id="IPR027417">
    <property type="entry name" value="P-loop_NTPase"/>
</dbReference>
<dbReference type="AlphaFoldDB" id="A0A397TJK6"/>
<dbReference type="OrthoDB" id="511599at2759"/>
<evidence type="ECO:0008006" key="3">
    <source>
        <dbReference type="Google" id="ProtNLM"/>
    </source>
</evidence>
<dbReference type="EMBL" id="QKYT01000020">
    <property type="protein sequence ID" value="RIA98168.1"/>
    <property type="molecule type" value="Genomic_DNA"/>
</dbReference>
<organism evidence="1 2">
    <name type="scientific">Glomus cerebriforme</name>
    <dbReference type="NCBI Taxonomy" id="658196"/>
    <lineage>
        <taxon>Eukaryota</taxon>
        <taxon>Fungi</taxon>
        <taxon>Fungi incertae sedis</taxon>
        <taxon>Mucoromycota</taxon>
        <taxon>Glomeromycotina</taxon>
        <taxon>Glomeromycetes</taxon>
        <taxon>Glomerales</taxon>
        <taxon>Glomeraceae</taxon>
        <taxon>Glomus</taxon>
    </lineage>
</organism>
<comment type="caution">
    <text evidence="1">The sequence shown here is derived from an EMBL/GenBank/DDBJ whole genome shotgun (WGS) entry which is preliminary data.</text>
</comment>
<evidence type="ECO:0000313" key="2">
    <source>
        <dbReference type="Proteomes" id="UP000265703"/>
    </source>
</evidence>
<sequence>MAQSFYKNILSSHKVLFYQQPKCTLGNLNFYPFQSLYSKYYTNSSFIQDSTIKFLKKEIVKQLSGTVLKIIVTGVISGFAISADLFYAWYLNSHNENLLNETLEKGTRPNVRISEDKLVSRPVIVERLKKIFLPYENQSTYYVICRDHGIGKTTLIRTASREIGQNEKKGIQGGREVIYVDIPADIEAFGEAFGKALNFTFEECIMIQLRKKLLGDFNCELIITIIILKNQNF</sequence>
<dbReference type="Proteomes" id="UP000265703">
    <property type="component" value="Unassembled WGS sequence"/>
</dbReference>
<evidence type="ECO:0000313" key="1">
    <source>
        <dbReference type="EMBL" id="RIA98168.1"/>
    </source>
</evidence>
<reference evidence="1 2" key="1">
    <citation type="submission" date="2018-06" db="EMBL/GenBank/DDBJ databases">
        <title>Comparative genomics reveals the genomic features of Rhizophagus irregularis, R. cerebriforme, R. diaphanum and Gigaspora rosea, and their symbiotic lifestyle signature.</title>
        <authorList>
            <person name="Morin E."/>
            <person name="San Clemente H."/>
            <person name="Chen E.C.H."/>
            <person name="De La Providencia I."/>
            <person name="Hainaut M."/>
            <person name="Kuo A."/>
            <person name="Kohler A."/>
            <person name="Murat C."/>
            <person name="Tang N."/>
            <person name="Roy S."/>
            <person name="Loubradou J."/>
            <person name="Henrissat B."/>
            <person name="Grigoriev I.V."/>
            <person name="Corradi N."/>
            <person name="Roux C."/>
            <person name="Martin F.M."/>
        </authorList>
    </citation>
    <scope>NUCLEOTIDE SEQUENCE [LARGE SCALE GENOMIC DNA]</scope>
    <source>
        <strain evidence="1 2">DAOM 227022</strain>
    </source>
</reference>
<protein>
    <recommendedName>
        <fullName evidence="3">P-loop containing nucleoside triphosphate hydrolase protein</fullName>
    </recommendedName>
</protein>
<keyword evidence="2" id="KW-1185">Reference proteome</keyword>
<gene>
    <name evidence="1" type="ORF">C1645_731928</name>
</gene>
<dbReference type="SUPFAM" id="SSF52540">
    <property type="entry name" value="P-loop containing nucleoside triphosphate hydrolases"/>
    <property type="match status" value="1"/>
</dbReference>
<proteinExistence type="predicted"/>
<accession>A0A397TJK6</accession>
<name>A0A397TJK6_9GLOM</name>